<proteinExistence type="predicted"/>
<dbReference type="AlphaFoldDB" id="A0A8H5L4Q4"/>
<dbReference type="GeneID" id="59312497"/>
<protein>
    <submittedName>
        <fullName evidence="1">Uncharacterized protein</fullName>
    </submittedName>
</protein>
<evidence type="ECO:0000313" key="2">
    <source>
        <dbReference type="Proteomes" id="UP000547976"/>
    </source>
</evidence>
<dbReference type="RefSeq" id="XP_036531597.1">
    <property type="nucleotide sequence ID" value="XM_036677779.1"/>
</dbReference>
<accession>A0A8H5L4Q4</accession>
<dbReference type="EMBL" id="JAAOAV010000299">
    <property type="protein sequence ID" value="KAF5584026.1"/>
    <property type="molecule type" value="Genomic_DNA"/>
</dbReference>
<keyword evidence="2" id="KW-1185">Reference proteome</keyword>
<organism evidence="1 2">
    <name type="scientific">Gibberella subglutinans</name>
    <name type="common">Fusarium subglutinans</name>
    <dbReference type="NCBI Taxonomy" id="42677"/>
    <lineage>
        <taxon>Eukaryota</taxon>
        <taxon>Fungi</taxon>
        <taxon>Dikarya</taxon>
        <taxon>Ascomycota</taxon>
        <taxon>Pezizomycotina</taxon>
        <taxon>Sordariomycetes</taxon>
        <taxon>Hypocreomycetidae</taxon>
        <taxon>Hypocreales</taxon>
        <taxon>Nectriaceae</taxon>
        <taxon>Fusarium</taxon>
        <taxon>Fusarium fujikuroi species complex</taxon>
    </lineage>
</organism>
<comment type="caution">
    <text evidence="1">The sequence shown here is derived from an EMBL/GenBank/DDBJ whole genome shotgun (WGS) entry which is preliminary data.</text>
</comment>
<sequence length="111" mass="11960">MGSYSLPNPATPIETIPPITQKPSRRFMYYNGRAVALMKQQNNSQVWPTGFIDTGVFIRDAINGINTLGLVSDGLFLWIAQNMPAMGNPHVGGNDLPSGGLYGSTCGMTQL</sequence>
<dbReference type="Proteomes" id="UP000547976">
    <property type="component" value="Unassembled WGS sequence"/>
</dbReference>
<name>A0A8H5L4Q4_GIBSU</name>
<reference evidence="1 2" key="1">
    <citation type="submission" date="2020-05" db="EMBL/GenBank/DDBJ databases">
        <title>Identification and distribution of gene clusters putatively required for synthesis of sphingolipid metabolism inhibitors in phylogenetically diverse species of the filamentous fungus Fusarium.</title>
        <authorList>
            <person name="Kim H.-S."/>
            <person name="Busman M."/>
            <person name="Brown D.W."/>
            <person name="Divon H."/>
            <person name="Uhlig S."/>
            <person name="Proctor R.H."/>
        </authorList>
    </citation>
    <scope>NUCLEOTIDE SEQUENCE [LARGE SCALE GENOMIC DNA]</scope>
    <source>
        <strain evidence="1 2">NRRL 66333</strain>
    </source>
</reference>
<gene>
    <name evidence="1" type="ORF">FSUBG_12940</name>
</gene>
<dbReference type="OrthoDB" id="640249at2759"/>
<evidence type="ECO:0000313" key="1">
    <source>
        <dbReference type="EMBL" id="KAF5584026.1"/>
    </source>
</evidence>